<accession>A0A5E7TWV6</accession>
<organism evidence="1 2">
    <name type="scientific">Pseudomonas fluorescens</name>
    <dbReference type="NCBI Taxonomy" id="294"/>
    <lineage>
        <taxon>Bacteria</taxon>
        <taxon>Pseudomonadati</taxon>
        <taxon>Pseudomonadota</taxon>
        <taxon>Gammaproteobacteria</taxon>
        <taxon>Pseudomonadales</taxon>
        <taxon>Pseudomonadaceae</taxon>
        <taxon>Pseudomonas</taxon>
    </lineage>
</organism>
<proteinExistence type="predicted"/>
<evidence type="ECO:0000313" key="1">
    <source>
        <dbReference type="EMBL" id="VVQ03573.1"/>
    </source>
</evidence>
<dbReference type="EMBL" id="CABVJG010000007">
    <property type="protein sequence ID" value="VVQ03573.1"/>
    <property type="molecule type" value="Genomic_DNA"/>
</dbReference>
<evidence type="ECO:0000313" key="2">
    <source>
        <dbReference type="Proteomes" id="UP000412311"/>
    </source>
</evidence>
<dbReference type="Proteomes" id="UP000412311">
    <property type="component" value="Unassembled WGS sequence"/>
</dbReference>
<name>A0A5E7TWV6_PSEFL</name>
<protein>
    <submittedName>
        <fullName evidence="1">Uncharacterized protein</fullName>
    </submittedName>
</protein>
<reference evidence="1 2" key="1">
    <citation type="submission" date="2019-09" db="EMBL/GenBank/DDBJ databases">
        <authorList>
            <person name="Chandra G."/>
            <person name="Truman W A."/>
        </authorList>
    </citation>
    <scope>NUCLEOTIDE SEQUENCE [LARGE SCALE GENOMIC DNA]</scope>
    <source>
        <strain evidence="1">PS925</strain>
    </source>
</reference>
<gene>
    <name evidence="1" type="ORF">PS925_02550</name>
</gene>
<dbReference type="AlphaFoldDB" id="A0A5E7TWV6"/>
<sequence length="603" mass="69060">MHESSLVSHQTATSFMLLHIRSCELFHRIKRVPPRENLCTTKDGEAINHIRNGTVVVWSYERIKKNFEAESIPLVEVVFRFLDRNDQPAGVTQASIGVGRLGSFRLGTIWQGGKCIAETDLGKDQEFSVDFTEGVWSYVSIYGNHQSAPYFKTDYPLRSQPTDKMLTEFLSFPLPDDKNLLIPCIEFLYRCYGSTSDMARILTTYPWPKVQELLYADTSKDPSRWLVKPQSIVPDDDGLFLAHALYNGYTEKVAKLLYSELDNAYGKHMKEIGLRVRPWFQGPANVKVRGRWINNHNTFLCYEVTGMSQPQDHAYEIIRAKYSSEDPKQDQTPRDTMRVKVEAPKPQDPFLITDHQEPDQGAFRWSKPDPGFQILGPKCPHTVSYDDRALSKKRVLPIPPGTVKVLSTGDPRGHNKGVGKFIAVAKRVQGDGGAIQAVWTELQRQEGQKRFSSVAWLSERQGFVQSTDFRLLALPAFTQSEAPSDKNRTWLAYRENAIRRRGILVVRIKVGARCFYLFELQRKKVRKGTVYSEQKMSGLLMEINQEAEALVEISRICDEIRTANGNFRNLRTGLKHRHNIFRHHSEVDTTIFYAFFHLGIRLI</sequence>